<sequence length="295" mass="31695">MLAWLPYADEDELVSRIGPLPDGVEFEPVDRHQPNGPSIDRVEFFVLPYLTGANSLDRIAEMSSLQVVQTQTAGFENVIDLIPDPVTLCNGAGIHDTATAEMALALALANARHVDVYARNQTSGTWKPHWGSSLADQRITILGYGRIGKAIEARVAGFEPASITKVASRARDDIHGIDELAELLPRTDVLFVIAPLTPQTEGLLDAAALALLPDNALVVNVARGKIIDTDALVAETTSGRLRAALDVTDPEPLPQDHPLWTIPGVTISPHVGGASSAFHPRTDALIKAQLHRWAT</sequence>
<protein>
    <submittedName>
        <fullName evidence="4">Dihydrofolate reductase</fullName>
    </submittedName>
</protein>
<dbReference type="PROSITE" id="PS00671">
    <property type="entry name" value="D_2_HYDROXYACID_DH_3"/>
    <property type="match status" value="1"/>
</dbReference>
<evidence type="ECO:0000256" key="1">
    <source>
        <dbReference type="ARBA" id="ARBA00023002"/>
    </source>
</evidence>
<dbReference type="InterPro" id="IPR006140">
    <property type="entry name" value="D-isomer_DH_NAD-bd"/>
</dbReference>
<dbReference type="EMBL" id="DVLP01000071">
    <property type="protein sequence ID" value="HIT74437.1"/>
    <property type="molecule type" value="Genomic_DNA"/>
</dbReference>
<comment type="caution">
    <text evidence="4">The sequence shown here is derived from an EMBL/GenBank/DDBJ whole genome shotgun (WGS) entry which is preliminary data.</text>
</comment>
<keyword evidence="2" id="KW-0520">NAD</keyword>
<evidence type="ECO:0000259" key="3">
    <source>
        <dbReference type="Pfam" id="PF02826"/>
    </source>
</evidence>
<dbReference type="GO" id="GO:0051287">
    <property type="term" value="F:NAD binding"/>
    <property type="evidence" value="ECO:0007669"/>
    <property type="project" value="InterPro"/>
</dbReference>
<dbReference type="InterPro" id="IPR029753">
    <property type="entry name" value="D-isomer_DH_CS"/>
</dbReference>
<reference evidence="4" key="1">
    <citation type="submission" date="2020-10" db="EMBL/GenBank/DDBJ databases">
        <authorList>
            <person name="Gilroy R."/>
        </authorList>
    </citation>
    <scope>NUCLEOTIDE SEQUENCE</scope>
    <source>
        <strain evidence="4">ChiGjej1B1-24693</strain>
    </source>
</reference>
<dbReference type="Gene3D" id="3.40.50.720">
    <property type="entry name" value="NAD(P)-binding Rossmann-like Domain"/>
    <property type="match status" value="2"/>
</dbReference>
<feature type="domain" description="D-isomer specific 2-hydroxyacid dehydrogenase NAD-binding" evidence="3">
    <location>
        <begin position="104"/>
        <end position="272"/>
    </location>
</feature>
<keyword evidence="1" id="KW-0560">Oxidoreductase</keyword>
<dbReference type="PANTHER" id="PTHR43333:SF1">
    <property type="entry name" value="D-ISOMER SPECIFIC 2-HYDROXYACID DEHYDROGENASE NAD-BINDING DOMAIN-CONTAINING PROTEIN"/>
    <property type="match status" value="1"/>
</dbReference>
<dbReference type="GO" id="GO:0016616">
    <property type="term" value="F:oxidoreductase activity, acting on the CH-OH group of donors, NAD or NADP as acceptor"/>
    <property type="evidence" value="ECO:0007669"/>
    <property type="project" value="UniProtKB-ARBA"/>
</dbReference>
<dbReference type="AlphaFoldDB" id="A0A9D1GWD5"/>
<dbReference type="SUPFAM" id="SSF51735">
    <property type="entry name" value="NAD(P)-binding Rossmann-fold domains"/>
    <property type="match status" value="1"/>
</dbReference>
<proteinExistence type="predicted"/>
<evidence type="ECO:0000313" key="5">
    <source>
        <dbReference type="Proteomes" id="UP000886842"/>
    </source>
</evidence>
<name>A0A9D1GWD5_9ACTN</name>
<dbReference type="Proteomes" id="UP000886842">
    <property type="component" value="Unassembled WGS sequence"/>
</dbReference>
<accession>A0A9D1GWD5</accession>
<evidence type="ECO:0000256" key="2">
    <source>
        <dbReference type="ARBA" id="ARBA00023027"/>
    </source>
</evidence>
<dbReference type="PANTHER" id="PTHR43333">
    <property type="entry name" value="2-HACID_DH_C DOMAIN-CONTAINING PROTEIN"/>
    <property type="match status" value="1"/>
</dbReference>
<gene>
    <name evidence="4" type="ORF">IAA98_02505</name>
</gene>
<organism evidence="4 5">
    <name type="scientific">Candidatus Avipropionibacterium avicola</name>
    <dbReference type="NCBI Taxonomy" id="2840701"/>
    <lineage>
        <taxon>Bacteria</taxon>
        <taxon>Bacillati</taxon>
        <taxon>Actinomycetota</taxon>
        <taxon>Actinomycetes</taxon>
        <taxon>Propionibacteriales</taxon>
        <taxon>Propionibacteriaceae</taxon>
        <taxon>Propionibacteriaceae incertae sedis</taxon>
        <taxon>Candidatus Avipropionibacterium</taxon>
    </lineage>
</organism>
<reference evidence="4" key="2">
    <citation type="journal article" date="2021" name="PeerJ">
        <title>Extensive microbial diversity within the chicken gut microbiome revealed by metagenomics and culture.</title>
        <authorList>
            <person name="Gilroy R."/>
            <person name="Ravi A."/>
            <person name="Getino M."/>
            <person name="Pursley I."/>
            <person name="Horton D.L."/>
            <person name="Alikhan N.F."/>
            <person name="Baker D."/>
            <person name="Gharbi K."/>
            <person name="Hall N."/>
            <person name="Watson M."/>
            <person name="Adriaenssens E.M."/>
            <person name="Foster-Nyarko E."/>
            <person name="Jarju S."/>
            <person name="Secka A."/>
            <person name="Antonio M."/>
            <person name="Oren A."/>
            <person name="Chaudhuri R.R."/>
            <person name="La Ragione R."/>
            <person name="Hildebrand F."/>
            <person name="Pallen M.J."/>
        </authorList>
    </citation>
    <scope>NUCLEOTIDE SEQUENCE</scope>
    <source>
        <strain evidence="4">ChiGjej1B1-24693</strain>
    </source>
</reference>
<dbReference type="InterPro" id="IPR036291">
    <property type="entry name" value="NAD(P)-bd_dom_sf"/>
</dbReference>
<evidence type="ECO:0000313" key="4">
    <source>
        <dbReference type="EMBL" id="HIT74437.1"/>
    </source>
</evidence>
<feature type="non-terminal residue" evidence="4">
    <location>
        <position position="295"/>
    </location>
</feature>
<dbReference type="Pfam" id="PF02826">
    <property type="entry name" value="2-Hacid_dh_C"/>
    <property type="match status" value="1"/>
</dbReference>